<proteinExistence type="inferred from homology"/>
<dbReference type="InterPro" id="IPR046433">
    <property type="entry name" value="ActCoA_hydro"/>
</dbReference>
<dbReference type="PANTHER" id="PTHR43609:SF1">
    <property type="entry name" value="ACETYL-COA HYDROLASE"/>
    <property type="match status" value="1"/>
</dbReference>
<dbReference type="Gene3D" id="3.40.1080.10">
    <property type="entry name" value="Glutaconate Coenzyme A-transferase"/>
    <property type="match status" value="1"/>
</dbReference>
<dbReference type="Proteomes" id="UP001238805">
    <property type="component" value="Chromosome"/>
</dbReference>
<gene>
    <name evidence="4" type="ORF">QP029_01385</name>
</gene>
<dbReference type="InterPro" id="IPR037171">
    <property type="entry name" value="NagB/RpiA_transferase-like"/>
</dbReference>
<dbReference type="SUPFAM" id="SSF100950">
    <property type="entry name" value="NagB/RpiA/CoA transferase-like"/>
    <property type="match status" value="2"/>
</dbReference>
<keyword evidence="5" id="KW-1185">Reference proteome</keyword>
<evidence type="ECO:0000259" key="2">
    <source>
        <dbReference type="Pfam" id="PF02550"/>
    </source>
</evidence>
<feature type="domain" description="Acetyl-CoA hydrolase/transferase C-terminal" evidence="3">
    <location>
        <begin position="334"/>
        <end position="467"/>
    </location>
</feature>
<name>A0ABY8VQU5_9CORY</name>
<dbReference type="Pfam" id="PF13336">
    <property type="entry name" value="AcetylCoA_hyd_C"/>
    <property type="match status" value="1"/>
</dbReference>
<evidence type="ECO:0000259" key="3">
    <source>
        <dbReference type="Pfam" id="PF13336"/>
    </source>
</evidence>
<dbReference type="InterPro" id="IPR026888">
    <property type="entry name" value="AcetylCoA_hyd_C"/>
</dbReference>
<reference evidence="4 5" key="1">
    <citation type="submission" date="2023-05" db="EMBL/GenBank/DDBJ databases">
        <title>Corynebacterium suedekumii sp. nov. and Corynebacterium breve sp. nov. isolated from raw cow's milk.</title>
        <authorList>
            <person name="Baer M.K."/>
            <person name="Mehl L."/>
            <person name="Hellmuth R."/>
            <person name="Marke G."/>
            <person name="Lipski A."/>
        </authorList>
    </citation>
    <scope>NUCLEOTIDE SEQUENCE [LARGE SCALE GENOMIC DNA]</scope>
    <source>
        <strain evidence="4 5">LM112</strain>
    </source>
</reference>
<accession>A0ABY8VQU5</accession>
<protein>
    <submittedName>
        <fullName evidence="4">Acetyl-CoA hydrolase/transferase family protein</fullName>
    </submittedName>
</protein>
<evidence type="ECO:0000313" key="5">
    <source>
        <dbReference type="Proteomes" id="UP001238805"/>
    </source>
</evidence>
<organism evidence="4 5">
    <name type="scientific">Corynebacterium suedekumii</name>
    <dbReference type="NCBI Taxonomy" id="3049801"/>
    <lineage>
        <taxon>Bacteria</taxon>
        <taxon>Bacillati</taxon>
        <taxon>Actinomycetota</taxon>
        <taxon>Actinomycetes</taxon>
        <taxon>Mycobacteriales</taxon>
        <taxon>Corynebacteriaceae</taxon>
        <taxon>Corynebacterium</taxon>
    </lineage>
</organism>
<dbReference type="EMBL" id="CP126970">
    <property type="protein sequence ID" value="WIM70534.1"/>
    <property type="molecule type" value="Genomic_DNA"/>
</dbReference>
<dbReference type="Gene3D" id="3.30.750.70">
    <property type="entry name" value="4-hydroxybutyrate coenzyme like domains"/>
    <property type="match status" value="1"/>
</dbReference>
<evidence type="ECO:0000256" key="1">
    <source>
        <dbReference type="ARBA" id="ARBA00009632"/>
    </source>
</evidence>
<evidence type="ECO:0000313" key="4">
    <source>
        <dbReference type="EMBL" id="WIM70534.1"/>
    </source>
</evidence>
<dbReference type="Gene3D" id="3.40.1080.20">
    <property type="entry name" value="Acetyl-CoA hydrolase/transferase C-terminal domain"/>
    <property type="match status" value="1"/>
</dbReference>
<dbReference type="RefSeq" id="WP_284875122.1">
    <property type="nucleotide sequence ID" value="NZ_CP126970.1"/>
</dbReference>
<dbReference type="GO" id="GO:0016787">
    <property type="term" value="F:hydrolase activity"/>
    <property type="evidence" value="ECO:0007669"/>
    <property type="project" value="UniProtKB-KW"/>
</dbReference>
<dbReference type="InterPro" id="IPR003702">
    <property type="entry name" value="ActCoA_hydro_N"/>
</dbReference>
<keyword evidence="4" id="KW-0378">Hydrolase</keyword>
<dbReference type="InterPro" id="IPR038460">
    <property type="entry name" value="AcetylCoA_hyd_C_sf"/>
</dbReference>
<dbReference type="InterPro" id="IPR017821">
    <property type="entry name" value="Succinate_CoA_transferase"/>
</dbReference>
<dbReference type="NCBIfam" id="TIGR03458">
    <property type="entry name" value="YgfH_subfam"/>
    <property type="match status" value="1"/>
</dbReference>
<sequence>MSDRIANAHLRGKVMSADEAAQFIDNGDVVGMSGFTGAAYPKAIPTAIANRAKEAQAKGDTYKVDVLTGASTAPDCDGVMAEAGAINYRMPYQSDPIMRNSINAGEMKYQDIHLSHSGQQVEHGFFGKNIDVAVVEVTRITEEGHLIPSSGVGNNVDYLDNARKIIIEVNDWQSLDLEGMADIYRIQHLPNRTPIPISNTGDRIGNTYIDIDLDKVVAVVETDAPDRNAPFKPIDDVSKKIAGYFLDFLEGEVQAGRLAYDNYIMQSGVGNVPNAVMAGLLDSKFEKIEAYTEVIQDGMVDLIDAGKMTVASATSFSLSPEYAEKMNAEAKRYREHIITRPLQVSNHPEVIRRVGLISSNGMIEADIYGNINSTHVAGSRIMNGIGGSGDFTRNARISTFISPSDAKSGDISAVVPFASHIDHTEHDAMVVITEYGVADLRGLAPRDRVAKMIAVAHPDYRPLLEEYVERANAGKFHQTPHDLATAFAFHQRFLETGSMKK</sequence>
<comment type="similarity">
    <text evidence="1">Belongs to the acetyl-CoA hydrolase/transferase family.</text>
</comment>
<feature type="domain" description="Acetyl-CoA hydrolase/transferase N-terminal" evidence="2">
    <location>
        <begin position="10"/>
        <end position="221"/>
    </location>
</feature>
<dbReference type="Pfam" id="PF02550">
    <property type="entry name" value="AcetylCoA_hydro"/>
    <property type="match status" value="1"/>
</dbReference>
<dbReference type="PANTHER" id="PTHR43609">
    <property type="entry name" value="ACETYL-COA HYDROLASE"/>
    <property type="match status" value="1"/>
</dbReference>